<comment type="caution">
    <text evidence="2">The sequence shown here is derived from an EMBL/GenBank/DDBJ whole genome shotgun (WGS) entry which is preliminary data.</text>
</comment>
<evidence type="ECO:0000256" key="1">
    <source>
        <dbReference type="SAM" id="SignalP"/>
    </source>
</evidence>
<protein>
    <submittedName>
        <fullName evidence="2">Uncharacterized protein</fullName>
    </submittedName>
</protein>
<organism evidence="2 3">
    <name type="scientific">Actinomadura gamaensis</name>
    <dbReference type="NCBI Taxonomy" id="1763541"/>
    <lineage>
        <taxon>Bacteria</taxon>
        <taxon>Bacillati</taxon>
        <taxon>Actinomycetota</taxon>
        <taxon>Actinomycetes</taxon>
        <taxon>Streptosporangiales</taxon>
        <taxon>Thermomonosporaceae</taxon>
        <taxon>Actinomadura</taxon>
    </lineage>
</organism>
<accession>A0ABV9U1P4</accession>
<reference evidence="3" key="1">
    <citation type="journal article" date="2019" name="Int. J. Syst. Evol. Microbiol.">
        <title>The Global Catalogue of Microorganisms (GCM) 10K type strain sequencing project: providing services to taxonomists for standard genome sequencing and annotation.</title>
        <authorList>
            <consortium name="The Broad Institute Genomics Platform"/>
            <consortium name="The Broad Institute Genome Sequencing Center for Infectious Disease"/>
            <person name="Wu L."/>
            <person name="Ma J."/>
        </authorList>
    </citation>
    <scope>NUCLEOTIDE SEQUENCE [LARGE SCALE GENOMIC DNA]</scope>
    <source>
        <strain evidence="3">KLKA75</strain>
    </source>
</reference>
<evidence type="ECO:0000313" key="3">
    <source>
        <dbReference type="Proteomes" id="UP001595872"/>
    </source>
</evidence>
<evidence type="ECO:0000313" key="2">
    <source>
        <dbReference type="EMBL" id="MFC4910382.1"/>
    </source>
</evidence>
<feature type="signal peptide" evidence="1">
    <location>
        <begin position="1"/>
        <end position="32"/>
    </location>
</feature>
<sequence length="109" mass="11129">MLVKGKLAFVKGAVALGCAAAAVAGTTGVASASVGQFFYRVDGVPRVLTNAQDGECLSLEGTGTNFGNFTDTTVQVFAGTQCRGPSVYLNPYSGDNGAPPVGYSLRFLN</sequence>
<gene>
    <name evidence="2" type="ORF">ACFPCY_23920</name>
</gene>
<feature type="chain" id="PRO_5045298623" evidence="1">
    <location>
        <begin position="33"/>
        <end position="109"/>
    </location>
</feature>
<dbReference type="Proteomes" id="UP001595872">
    <property type="component" value="Unassembled WGS sequence"/>
</dbReference>
<proteinExistence type="predicted"/>
<dbReference type="EMBL" id="JBHSIT010000007">
    <property type="protein sequence ID" value="MFC4910382.1"/>
    <property type="molecule type" value="Genomic_DNA"/>
</dbReference>
<dbReference type="RefSeq" id="WP_378258694.1">
    <property type="nucleotide sequence ID" value="NZ_JBHSIT010000007.1"/>
</dbReference>
<keyword evidence="3" id="KW-1185">Reference proteome</keyword>
<keyword evidence="1" id="KW-0732">Signal</keyword>
<name>A0ABV9U1P4_9ACTN</name>